<protein>
    <submittedName>
        <fullName evidence="1">Lactoylglutathione lyase</fullName>
        <ecNumber evidence="1">4.4.1.5</ecNumber>
    </submittedName>
</protein>
<organism evidence="1 2">
    <name type="scientific">Miniphocaeibacter halophilus</name>
    <dbReference type="NCBI Taxonomy" id="2931922"/>
    <lineage>
        <taxon>Bacteria</taxon>
        <taxon>Bacillati</taxon>
        <taxon>Bacillota</taxon>
        <taxon>Tissierellia</taxon>
        <taxon>Tissierellales</taxon>
        <taxon>Peptoniphilaceae</taxon>
        <taxon>Miniphocaeibacter</taxon>
    </lineage>
</organism>
<evidence type="ECO:0000313" key="1">
    <source>
        <dbReference type="EMBL" id="QQK07367.1"/>
    </source>
</evidence>
<name>A0AC61MPL7_9FIRM</name>
<reference evidence="1 2" key="1">
    <citation type="journal article" date="2022" name="Int. J. Syst. Evol. Microbiol.">
        <title>Miniphocaeibacter halophilus sp. nov., an ammonium-tolerant acetate-producing bacterium isolated from a biogas system.</title>
        <authorList>
            <person name="Schnurer A."/>
            <person name="Singh A."/>
            <person name="Bi S."/>
            <person name="Qiao W."/>
            <person name="Westerholm M."/>
        </authorList>
    </citation>
    <scope>NUCLEOTIDE SEQUENCE [LARGE SCALE GENOMIC DNA]</scope>
    <source>
        <strain evidence="1 2">AMB_01</strain>
    </source>
</reference>
<proteinExistence type="predicted"/>
<dbReference type="Proteomes" id="UP000595814">
    <property type="component" value="Chromosome"/>
</dbReference>
<evidence type="ECO:0000313" key="2">
    <source>
        <dbReference type="Proteomes" id="UP000595814"/>
    </source>
</evidence>
<gene>
    <name evidence="1" type="primary">gloA</name>
    <name evidence="1" type="ORF">JFY71_08580</name>
</gene>
<dbReference type="EMBL" id="CP066744">
    <property type="protein sequence ID" value="QQK07367.1"/>
    <property type="molecule type" value="Genomic_DNA"/>
</dbReference>
<sequence>MKMKAIHTCIRVYDLEKSIEFYEKALGLKVRERKDYPEDKFSLVYLGDEESGHEIELTYNVGHEPYDLGNGYSHIAYEVEDLEKAHEEHKKMGYKVTELSGLSDSNIPKFYFITDPDGYDIEIVRKK</sequence>
<dbReference type="EC" id="4.4.1.5" evidence="1"/>
<keyword evidence="2" id="KW-1185">Reference proteome</keyword>
<keyword evidence="1" id="KW-0456">Lyase</keyword>
<accession>A0AC61MPL7</accession>